<proteinExistence type="predicted"/>
<evidence type="ECO:0000313" key="2">
    <source>
        <dbReference type="Proteomes" id="UP000321570"/>
    </source>
</evidence>
<dbReference type="Proteomes" id="UP000321570">
    <property type="component" value="Unassembled WGS sequence"/>
</dbReference>
<accession>A0A564ZDG7</accession>
<dbReference type="AlphaFoldDB" id="A0A564ZDG7"/>
<evidence type="ECO:0000313" key="1">
    <source>
        <dbReference type="EMBL" id="VUZ57510.1"/>
    </source>
</evidence>
<name>A0A564ZDG7_HYMDI</name>
<reference evidence="1 2" key="1">
    <citation type="submission" date="2019-07" db="EMBL/GenBank/DDBJ databases">
        <authorList>
            <person name="Jastrzebski P J."/>
            <person name="Paukszto L."/>
            <person name="Jastrzebski P J."/>
        </authorList>
    </citation>
    <scope>NUCLEOTIDE SEQUENCE [LARGE SCALE GENOMIC DNA]</scope>
    <source>
        <strain evidence="1 2">WMS-il1</strain>
    </source>
</reference>
<dbReference type="EMBL" id="CABIJS010000719">
    <property type="protein sequence ID" value="VUZ57510.1"/>
    <property type="molecule type" value="Genomic_DNA"/>
</dbReference>
<keyword evidence="2" id="KW-1185">Reference proteome</keyword>
<organism evidence="1 2">
    <name type="scientific">Hymenolepis diminuta</name>
    <name type="common">Rat tapeworm</name>
    <dbReference type="NCBI Taxonomy" id="6216"/>
    <lineage>
        <taxon>Eukaryota</taxon>
        <taxon>Metazoa</taxon>
        <taxon>Spiralia</taxon>
        <taxon>Lophotrochozoa</taxon>
        <taxon>Platyhelminthes</taxon>
        <taxon>Cestoda</taxon>
        <taxon>Eucestoda</taxon>
        <taxon>Cyclophyllidea</taxon>
        <taxon>Hymenolepididae</taxon>
        <taxon>Hymenolepis</taxon>
    </lineage>
</organism>
<gene>
    <name evidence="1" type="ORF">WMSIL1_LOCUS14982</name>
</gene>
<sequence length="243" mass="28564">MYPFECKNLVLSLQNAVYLPLNRRQALVHKIPYQLMDYKQTYRWDDSIPDIQGFTEDIDTSRLFFHTWDNRILMVKFLWHKEEHHEECQRGYFFLQCIYQSRPLLQKIQKMNLCKTTGDLLILVDDGLQILGHDGISNRLTPKRNVEITHNFLSSNFAQEPSRAVPESFQPSTPHNLAYLVFNKKRIYSLREKDLNVELSCRQLRDMPNVTLGHDRGGKRYFNALASASNYDCSQNLLAYLAN</sequence>
<protein>
    <submittedName>
        <fullName evidence="1">Uncharacterized protein</fullName>
    </submittedName>
</protein>